<dbReference type="VEuPathDB" id="PiroplasmaDB:BEWA_032240"/>
<dbReference type="STRING" id="1537102.L0AZD4"/>
<feature type="region of interest" description="Disordered" evidence="1">
    <location>
        <begin position="317"/>
        <end position="336"/>
    </location>
</feature>
<gene>
    <name evidence="2" type="ORF">BEWA_032240</name>
</gene>
<feature type="compositionally biased region" description="Low complexity" evidence="1">
    <location>
        <begin position="317"/>
        <end position="329"/>
    </location>
</feature>
<dbReference type="EMBL" id="CP001669">
    <property type="protein sequence ID" value="AFZ80371.1"/>
    <property type="molecule type" value="Genomic_DNA"/>
</dbReference>
<dbReference type="KEGG" id="beq:BEWA_032240"/>
<dbReference type="eggNOG" id="ENOG502QX80">
    <property type="taxonomic scope" value="Eukaryota"/>
</dbReference>
<organism evidence="2 3">
    <name type="scientific">Theileria equi strain WA</name>
    <dbReference type="NCBI Taxonomy" id="1537102"/>
    <lineage>
        <taxon>Eukaryota</taxon>
        <taxon>Sar</taxon>
        <taxon>Alveolata</taxon>
        <taxon>Apicomplexa</taxon>
        <taxon>Aconoidasida</taxon>
        <taxon>Piroplasmida</taxon>
        <taxon>Theileriidae</taxon>
        <taxon>Theileria</taxon>
    </lineage>
</organism>
<keyword evidence="3" id="KW-1185">Reference proteome</keyword>
<dbReference type="RefSeq" id="XP_004830037.1">
    <property type="nucleotide sequence ID" value="XM_004829980.1"/>
</dbReference>
<sequence>MFKDKASVPTGLISHENKKTTVTDGHTGHYSIKGITHNTSKVLSDAFNGTCENRSDTTSETNRPERDNFDDLSNYLIFNESKSSCNLKDEGISEKLAKESQIKPNSGSENIFNPLKETEYVWKPGFCLQLGSKGRKAMLKLLRNAYKSNKNFKRVFEKKNPPTTISNLPFFRVSMLWELAHDLNVFDEAILIHKCFGKVKNKTRSPIRNACETFNNATKDELNGNLIKGTEKCGNHLHYESECILSTETIPNQMLSKVHDIGITYLHNCNNQHTDKIEDKAPEISQIKHTNDFDPDEHDILFKRVFQLDSSTLKLSTSPSSLSTEVTSLNDGQTNEDENLLPNDSEQFDTLAGMSIPLGLLKDGENILSGQKCHEDEKVQNVQTRRANDTTREEFGKLALYLSREYKFLNADKSS</sequence>
<reference evidence="2 3" key="1">
    <citation type="journal article" date="2012" name="BMC Genomics">
        <title>Comparative genomic analysis and phylogenetic position of Theileria equi.</title>
        <authorList>
            <person name="Kappmeyer L.S."/>
            <person name="Thiagarajan M."/>
            <person name="Herndon D.R."/>
            <person name="Ramsay J.D."/>
            <person name="Caler E."/>
            <person name="Djikeng A."/>
            <person name="Gillespie J.J."/>
            <person name="Lau A.O."/>
            <person name="Roalson E.H."/>
            <person name="Silva J.C."/>
            <person name="Silva M.G."/>
            <person name="Suarez C.E."/>
            <person name="Ueti M.W."/>
            <person name="Nene V.M."/>
            <person name="Mealey R.H."/>
            <person name="Knowles D.P."/>
            <person name="Brayton K.A."/>
        </authorList>
    </citation>
    <scope>NUCLEOTIDE SEQUENCE [LARGE SCALE GENOMIC DNA]</scope>
    <source>
        <strain evidence="2 3">WA</strain>
    </source>
</reference>
<protein>
    <submittedName>
        <fullName evidence="2">Uncharacterized protein</fullName>
    </submittedName>
</protein>
<dbReference type="OrthoDB" id="364557at2759"/>
<accession>L0AZD4</accession>
<evidence type="ECO:0000313" key="2">
    <source>
        <dbReference type="EMBL" id="AFZ80371.1"/>
    </source>
</evidence>
<evidence type="ECO:0000256" key="1">
    <source>
        <dbReference type="SAM" id="MobiDB-lite"/>
    </source>
</evidence>
<evidence type="ECO:0000313" key="3">
    <source>
        <dbReference type="Proteomes" id="UP000031512"/>
    </source>
</evidence>
<dbReference type="AlphaFoldDB" id="L0AZD4"/>
<proteinExistence type="predicted"/>
<dbReference type="GeneID" id="15803370"/>
<dbReference type="Proteomes" id="UP000031512">
    <property type="component" value="Chromosome 1"/>
</dbReference>
<name>L0AZD4_THEEQ</name>